<dbReference type="Gene3D" id="3.40.50.2000">
    <property type="entry name" value="Glycogen Phosphorylase B"/>
    <property type="match status" value="1"/>
</dbReference>
<dbReference type="EMBL" id="JAJAPX010000004">
    <property type="protein sequence ID" value="MCB4808895.1"/>
    <property type="molecule type" value="Genomic_DNA"/>
</dbReference>
<dbReference type="AlphaFoldDB" id="A0A9X1L576"/>
<dbReference type="Proteomes" id="UP001139286">
    <property type="component" value="Unassembled WGS sequence"/>
</dbReference>
<dbReference type="InterPro" id="IPR055259">
    <property type="entry name" value="YkvP/CgeB_Glyco_trans-like"/>
</dbReference>
<comment type="caution">
    <text evidence="2">The sequence shown here is derived from an EMBL/GenBank/DDBJ whole genome shotgun (WGS) entry which is preliminary data.</text>
</comment>
<evidence type="ECO:0000313" key="3">
    <source>
        <dbReference type="Proteomes" id="UP001139286"/>
    </source>
</evidence>
<dbReference type="Pfam" id="PF13524">
    <property type="entry name" value="Glyco_trans_1_2"/>
    <property type="match status" value="1"/>
</dbReference>
<proteinExistence type="predicted"/>
<evidence type="ECO:0000313" key="2">
    <source>
        <dbReference type="EMBL" id="MCB4808895.1"/>
    </source>
</evidence>
<dbReference type="RefSeq" id="WP_226696289.1">
    <property type="nucleotide sequence ID" value="NZ_JAJAPX010000004.1"/>
</dbReference>
<protein>
    <submittedName>
        <fullName evidence="2">Glycosyltransferase</fullName>
    </submittedName>
</protein>
<name>A0A9X1L576_9FLAO</name>
<dbReference type="SUPFAM" id="SSF53756">
    <property type="entry name" value="UDP-Glycosyltransferase/glycogen phosphorylase"/>
    <property type="match status" value="1"/>
</dbReference>
<evidence type="ECO:0000259" key="1">
    <source>
        <dbReference type="Pfam" id="PF13524"/>
    </source>
</evidence>
<reference evidence="2" key="1">
    <citation type="submission" date="2021-10" db="EMBL/GenBank/DDBJ databases">
        <title>Tamlana sargassums sp. nov., and Tamlana laminarinivorans sp. nov., two new bacteria isolated from the brown alga.</title>
        <authorList>
            <person name="Li J."/>
        </authorList>
    </citation>
    <scope>NUCLEOTIDE SEQUENCE</scope>
    <source>
        <strain evidence="2">62-3</strain>
    </source>
</reference>
<feature type="domain" description="Spore protein YkvP/CgeB glycosyl transferase-like" evidence="1">
    <location>
        <begin position="254"/>
        <end position="374"/>
    </location>
</feature>
<gene>
    <name evidence="2" type="ORF">LG651_11590</name>
</gene>
<keyword evidence="3" id="KW-1185">Reference proteome</keyword>
<sequence length="380" mass="44434">MNILLIGEFSRLHNSLKEGLLALGHKVTIVGTGDGFKDYPVDIYIKNVFFKHRFLFFIAKLIHRITGISLIKIENSYRYYKLLPKLKNYDIVQLINENSLKTNPRVEIWLLKKIINQNKKIFLLSCGADYSSVSFANKKHLKYSILSPLETNKKLRKKYRPILRYLKPSFKKLHHFLFENINGVIATDLDYHLPLLNHPKYLGLIPNPINTDKINFIENTVSKKIKIFHGINLANYEKKGNLFFDEALAIIKEKYPDEVDIIITNSIPYKTYINLYNNCNVLLDQIYSYDQGYNALEAMCKGKVVFTGAEEEWLEFYKVQPNTIAINTIPDAKEIANKLEWLILNPDKVNEISKNARAFIEKEHHYKKIAQKYIDTWNRN</sequence>
<organism evidence="2 3">
    <name type="scientific">Neotamlana sargassicola</name>
    <dbReference type="NCBI Taxonomy" id="2883125"/>
    <lineage>
        <taxon>Bacteria</taxon>
        <taxon>Pseudomonadati</taxon>
        <taxon>Bacteroidota</taxon>
        <taxon>Flavobacteriia</taxon>
        <taxon>Flavobacteriales</taxon>
        <taxon>Flavobacteriaceae</taxon>
        <taxon>Neotamlana</taxon>
    </lineage>
</organism>
<accession>A0A9X1L576</accession>